<dbReference type="GO" id="GO:0016829">
    <property type="term" value="F:lyase activity"/>
    <property type="evidence" value="ECO:0007669"/>
    <property type="project" value="UniProtKB-KW"/>
</dbReference>
<comment type="subcellular location">
    <subcellularLocation>
        <location evidence="1 9">Cell membrane</location>
        <topology evidence="1 9">Multi-pass membrane protein</topology>
    </subcellularLocation>
</comment>
<gene>
    <name evidence="12" type="ordered locus">Xcel_2153</name>
</gene>
<feature type="transmembrane region" description="Helical" evidence="9">
    <location>
        <begin position="250"/>
        <end position="270"/>
    </location>
</feature>
<keyword evidence="13" id="KW-1185">Reference proteome</keyword>
<keyword evidence="12" id="KW-0456">Lyase</keyword>
<dbReference type="eggNOG" id="COG1175">
    <property type="taxonomic scope" value="Bacteria"/>
</dbReference>
<keyword evidence="5 10" id="KW-0762">Sugar transport</keyword>
<dbReference type="GO" id="GO:0015423">
    <property type="term" value="F:ABC-type maltose transporter activity"/>
    <property type="evidence" value="ECO:0007669"/>
    <property type="project" value="TreeGrafter"/>
</dbReference>
<dbReference type="Proteomes" id="UP000002255">
    <property type="component" value="Chromosome"/>
</dbReference>
<evidence type="ECO:0000256" key="9">
    <source>
        <dbReference type="RuleBase" id="RU363032"/>
    </source>
</evidence>
<feature type="transmembrane region" description="Helical" evidence="9">
    <location>
        <begin position="145"/>
        <end position="174"/>
    </location>
</feature>
<dbReference type="Pfam" id="PF00528">
    <property type="entry name" value="BPD_transp_1"/>
    <property type="match status" value="1"/>
</dbReference>
<comment type="similarity">
    <text evidence="2 10">Belongs to the binding-protein-dependent transport system permease family. MalFG subfamily.</text>
</comment>
<dbReference type="EMBL" id="CP001821">
    <property type="protein sequence ID" value="ACZ31171.1"/>
    <property type="molecule type" value="Genomic_DNA"/>
</dbReference>
<dbReference type="AlphaFoldDB" id="D1BUF8"/>
<accession>D1BUF8</accession>
<feature type="transmembrane region" description="Helical" evidence="9">
    <location>
        <begin position="303"/>
        <end position="324"/>
    </location>
</feature>
<evidence type="ECO:0000256" key="6">
    <source>
        <dbReference type="ARBA" id="ARBA00022692"/>
    </source>
</evidence>
<reference evidence="13" key="1">
    <citation type="submission" date="2009-11" db="EMBL/GenBank/DDBJ databases">
        <title>The complete chromosome of Xylanimonas cellulosilytica DSM 15894.</title>
        <authorList>
            <consortium name="US DOE Joint Genome Institute (JGI-PGF)"/>
            <person name="Lucas S."/>
            <person name="Copeland A."/>
            <person name="Lapidus A."/>
            <person name="Glavina del Rio T."/>
            <person name="Dalin E."/>
            <person name="Tice H."/>
            <person name="Bruce D."/>
            <person name="Goodwin L."/>
            <person name="Pitluck S."/>
            <person name="Kyrpides N."/>
            <person name="Mavromatis K."/>
            <person name="Ivanova N."/>
            <person name="Mikhailova N."/>
            <person name="Foster B."/>
            <person name="Clum A."/>
            <person name="Brettin T."/>
            <person name="Detter J.C."/>
            <person name="Han C."/>
            <person name="Larimer F."/>
            <person name="Land M."/>
            <person name="Hauser L."/>
            <person name="Markowitz V."/>
            <person name="Cheng J.F."/>
            <person name="Hugenholtz P."/>
            <person name="Woyke T."/>
            <person name="Wu D."/>
            <person name="Gehrich-Schroeter G."/>
            <person name="Schneider S."/>
            <person name="Pukall S.R."/>
            <person name="Klenk H.P."/>
            <person name="Eisen J.A."/>
        </authorList>
    </citation>
    <scope>NUCLEOTIDE SEQUENCE [LARGE SCALE GENOMIC DNA]</scope>
    <source>
        <strain evidence="13">DSM 15894 / CECT 5975 / LMG 20990 / XIL07</strain>
    </source>
</reference>
<feature type="domain" description="ABC transmembrane type-1" evidence="11">
    <location>
        <begin position="215"/>
        <end position="439"/>
    </location>
</feature>
<dbReference type="CDD" id="cd06261">
    <property type="entry name" value="TM_PBP2"/>
    <property type="match status" value="1"/>
</dbReference>
<keyword evidence="8 9" id="KW-0472">Membrane</keyword>
<dbReference type="SUPFAM" id="SSF160964">
    <property type="entry name" value="MalF N-terminal region-like"/>
    <property type="match status" value="1"/>
</dbReference>
<comment type="function">
    <text evidence="10">Part of the ABC transporter complex MalEFGK involved in maltose/maltodextrin import. Probably responsible for the translocation of the substrate across the membrane.</text>
</comment>
<keyword evidence="4 10" id="KW-1003">Cell membrane</keyword>
<evidence type="ECO:0000256" key="3">
    <source>
        <dbReference type="ARBA" id="ARBA00022448"/>
    </source>
</evidence>
<evidence type="ECO:0000313" key="12">
    <source>
        <dbReference type="EMBL" id="ACZ31171.1"/>
    </source>
</evidence>
<evidence type="ECO:0000313" key="13">
    <source>
        <dbReference type="Proteomes" id="UP000002255"/>
    </source>
</evidence>
<feature type="transmembrane region" description="Helical" evidence="9">
    <location>
        <begin position="49"/>
        <end position="70"/>
    </location>
</feature>
<protein>
    <recommendedName>
        <fullName evidence="10">Maltose/maltodextrin transport system permease protein</fullName>
    </recommendedName>
</protein>
<evidence type="ECO:0000256" key="1">
    <source>
        <dbReference type="ARBA" id="ARBA00004651"/>
    </source>
</evidence>
<dbReference type="RefSeq" id="WP_012878913.1">
    <property type="nucleotide sequence ID" value="NC_013530.1"/>
</dbReference>
<dbReference type="PANTHER" id="PTHR47314">
    <property type="entry name" value="MALTOSE/MALTODEXTRIN TRANSPORT SYSTEM PERMEASE PROTEIN MALF"/>
    <property type="match status" value="1"/>
</dbReference>
<dbReference type="HOGENOM" id="CLU_016047_0_3_11"/>
<sequence length="451" mass="49676">MTTLTAEQIERKPPAVRTRLVDPKKVRLLSLLFMGLAHVTVLRDRVKGIAFMLVELVFLVTLPTTLRMIGGLITLGEAQPHLPIRERPNSLFMMIDGVMVLAVVAIFAAAYAVSVRSASKAAHEINTRGFPDANHKRFSAVADRAFPVIGLAPTFIMIAFFVVVPLVFSALVAFTNYAAPANIPPANTVDWVGLENFRRLFGGNQLWGGAVARVFTWTIVWAFLATTTTYIGGMLMAVVLKNSRLRITPLFRAIFILPYAIPGVVSLLVWRNMLNGAFGTVNRTLASLGITDAAIPWLTDPNLARFTMVIINLWVGFPYFMLLITGTMTSIPAETIEAAKVDGASDWQVFRRIQMPQIVFQTMPLVIMSFAHNINNFGAVFFLTGGGPNVGDSVTTSAGATDIMVSWIFNLTVNLQQYHNASVLAIMIFLIIAPFAIYNFRRTKSYKEGEL</sequence>
<organism evidence="12 13">
    <name type="scientific">Xylanimonas cellulosilytica (strain DSM 15894 / JCM 12276 / CECT 5975 / KCTC 9989 / LMG 20990 / NBRC 107835 / XIL07)</name>
    <dbReference type="NCBI Taxonomy" id="446471"/>
    <lineage>
        <taxon>Bacteria</taxon>
        <taxon>Bacillati</taxon>
        <taxon>Actinomycetota</taxon>
        <taxon>Actinomycetes</taxon>
        <taxon>Micrococcales</taxon>
        <taxon>Promicromonosporaceae</taxon>
        <taxon>Xylanimonas</taxon>
    </lineage>
</organism>
<dbReference type="InterPro" id="IPR035906">
    <property type="entry name" value="MetI-like_sf"/>
</dbReference>
<dbReference type="Gene3D" id="1.10.3720.10">
    <property type="entry name" value="MetI-like"/>
    <property type="match status" value="1"/>
</dbReference>
<evidence type="ECO:0000259" key="11">
    <source>
        <dbReference type="PROSITE" id="PS50928"/>
    </source>
</evidence>
<dbReference type="GO" id="GO:0042956">
    <property type="term" value="P:maltodextrin transmembrane transport"/>
    <property type="evidence" value="ECO:0007669"/>
    <property type="project" value="TreeGrafter"/>
</dbReference>
<evidence type="ECO:0000256" key="5">
    <source>
        <dbReference type="ARBA" id="ARBA00022597"/>
    </source>
</evidence>
<reference evidence="12 13" key="2">
    <citation type="journal article" date="2010" name="Stand. Genomic Sci.">
        <title>Complete genome sequence of Xylanimonas cellulosilytica type strain (XIL07).</title>
        <authorList>
            <person name="Foster B."/>
            <person name="Pukall R."/>
            <person name="Abt B."/>
            <person name="Nolan M."/>
            <person name="Glavina Del Rio T."/>
            <person name="Chen F."/>
            <person name="Lucas S."/>
            <person name="Tice H."/>
            <person name="Pitluck S."/>
            <person name="Cheng J.-F."/>
            <person name="Chertkov O."/>
            <person name="Brettin T."/>
            <person name="Han C."/>
            <person name="Detter J.C."/>
            <person name="Bruce D."/>
            <person name="Goodwin L."/>
            <person name="Ivanova N."/>
            <person name="Mavromatis K."/>
            <person name="Pati A."/>
            <person name="Mikhailova N."/>
            <person name="Chen A."/>
            <person name="Palaniappan K."/>
            <person name="Land M."/>
            <person name="Hauser L."/>
            <person name="Chang Y.-J."/>
            <person name="Jeffries C.D."/>
            <person name="Chain P."/>
            <person name="Rohde M."/>
            <person name="Goeker M."/>
            <person name="Bristow J."/>
            <person name="Eisen J.A."/>
            <person name="Markowitz V."/>
            <person name="Hugenholtz P."/>
            <person name="Kyrpides N.C."/>
            <person name="Klenk H.-P."/>
            <person name="Lapidus A."/>
        </authorList>
    </citation>
    <scope>NUCLEOTIDE SEQUENCE [LARGE SCALE GENOMIC DNA]</scope>
    <source>
        <strain evidence="13">DSM 15894 / CECT 5975 / LMG 20990 / XIL07</strain>
    </source>
</reference>
<feature type="transmembrane region" description="Helical" evidence="9">
    <location>
        <begin position="358"/>
        <end position="383"/>
    </location>
</feature>
<dbReference type="SUPFAM" id="SSF161098">
    <property type="entry name" value="MetI-like"/>
    <property type="match status" value="1"/>
</dbReference>
<keyword evidence="6 9" id="KW-0812">Transmembrane</keyword>
<keyword evidence="7 9" id="KW-1133">Transmembrane helix</keyword>
<feature type="transmembrane region" description="Helical" evidence="9">
    <location>
        <begin position="90"/>
        <end position="113"/>
    </location>
</feature>
<evidence type="ECO:0000256" key="4">
    <source>
        <dbReference type="ARBA" id="ARBA00022475"/>
    </source>
</evidence>
<dbReference type="InterPro" id="IPR000515">
    <property type="entry name" value="MetI-like"/>
</dbReference>
<dbReference type="STRING" id="446471.Xcel_2153"/>
<proteinExistence type="inferred from homology"/>
<keyword evidence="3 9" id="KW-0813">Transport</keyword>
<evidence type="ECO:0000256" key="8">
    <source>
        <dbReference type="ARBA" id="ARBA00023136"/>
    </source>
</evidence>
<dbReference type="GO" id="GO:1990060">
    <property type="term" value="C:maltose transport complex"/>
    <property type="evidence" value="ECO:0007669"/>
    <property type="project" value="TreeGrafter"/>
</dbReference>
<dbReference type="KEGG" id="xce:Xcel_2153"/>
<evidence type="ECO:0000256" key="7">
    <source>
        <dbReference type="ARBA" id="ARBA00022989"/>
    </source>
</evidence>
<feature type="transmembrane region" description="Helical" evidence="9">
    <location>
        <begin position="214"/>
        <end position="238"/>
    </location>
</feature>
<name>D1BUF8_XYLCX</name>
<dbReference type="PANTHER" id="PTHR47314:SF1">
    <property type="entry name" value="MALTOSE_MALTODEXTRIN TRANSPORT SYSTEM PERMEASE PROTEIN MALF"/>
    <property type="match status" value="1"/>
</dbReference>
<evidence type="ECO:0000256" key="10">
    <source>
        <dbReference type="RuleBase" id="RU367050"/>
    </source>
</evidence>
<dbReference type="PROSITE" id="PS50928">
    <property type="entry name" value="ABC_TM1"/>
    <property type="match status" value="1"/>
</dbReference>
<feature type="transmembrane region" description="Helical" evidence="9">
    <location>
        <begin position="421"/>
        <end position="440"/>
    </location>
</feature>
<evidence type="ECO:0000256" key="2">
    <source>
        <dbReference type="ARBA" id="ARBA00009047"/>
    </source>
</evidence>